<dbReference type="Pfam" id="PF00400">
    <property type="entry name" value="WD40"/>
    <property type="match status" value="2"/>
</dbReference>
<dbReference type="PANTHER" id="PTHR44080">
    <property type="entry name" value="E3 UBIQUITIN-PROTEIN LIGASE COP1"/>
    <property type="match status" value="1"/>
</dbReference>
<dbReference type="Gene3D" id="2.130.10.10">
    <property type="entry name" value="YVTN repeat-like/Quinoprotein amine dehydrogenase"/>
    <property type="match status" value="1"/>
</dbReference>
<reference evidence="4" key="1">
    <citation type="submission" date="2012-12" db="EMBL/GenBank/DDBJ databases">
        <authorList>
            <person name="Hellsten U."/>
            <person name="Grimwood J."/>
            <person name="Chapman J.A."/>
            <person name="Shapiro H."/>
            <person name="Aerts A."/>
            <person name="Otillar R.P."/>
            <person name="Terry A.Y."/>
            <person name="Boore J.L."/>
            <person name="Simakov O."/>
            <person name="Marletaz F."/>
            <person name="Cho S.-J."/>
            <person name="Edsinger-Gonzales E."/>
            <person name="Havlak P."/>
            <person name="Kuo D.-H."/>
            <person name="Larsson T."/>
            <person name="Lv J."/>
            <person name="Arendt D."/>
            <person name="Savage R."/>
            <person name="Osoegawa K."/>
            <person name="de Jong P."/>
            <person name="Lindberg D.R."/>
            <person name="Seaver E.C."/>
            <person name="Weisblat D.A."/>
            <person name="Putnam N.H."/>
            <person name="Grigoriev I.V."/>
            <person name="Rokhsar D.S."/>
        </authorList>
    </citation>
    <scope>NUCLEOTIDE SEQUENCE</scope>
    <source>
        <strain evidence="4">I ESC-2004</strain>
    </source>
</reference>
<dbReference type="EnsemblMetazoa" id="CapteT134783">
    <property type="protein sequence ID" value="CapteP134783"/>
    <property type="gene ID" value="CapteG134783"/>
</dbReference>
<dbReference type="GO" id="GO:0061630">
    <property type="term" value="F:ubiquitin protein ligase activity"/>
    <property type="evidence" value="ECO:0007669"/>
    <property type="project" value="InterPro"/>
</dbReference>
<organism evidence="2">
    <name type="scientific">Capitella teleta</name>
    <name type="common">Polychaete worm</name>
    <dbReference type="NCBI Taxonomy" id="283909"/>
    <lineage>
        <taxon>Eukaryota</taxon>
        <taxon>Metazoa</taxon>
        <taxon>Spiralia</taxon>
        <taxon>Lophotrochozoa</taxon>
        <taxon>Annelida</taxon>
        <taxon>Polychaeta</taxon>
        <taxon>Sedentaria</taxon>
        <taxon>Scolecida</taxon>
        <taxon>Capitellidae</taxon>
        <taxon>Capitella</taxon>
    </lineage>
</organism>
<dbReference type="SMART" id="SM00320">
    <property type="entry name" value="WD40"/>
    <property type="match status" value="3"/>
</dbReference>
<name>R7UXS7_CAPTE</name>
<dbReference type="AlphaFoldDB" id="R7UXS7"/>
<evidence type="ECO:0000256" key="1">
    <source>
        <dbReference type="PROSITE-ProRule" id="PRU00221"/>
    </source>
</evidence>
<reference evidence="2 4" key="2">
    <citation type="journal article" date="2013" name="Nature">
        <title>Insights into bilaterian evolution from three spiralian genomes.</title>
        <authorList>
            <person name="Simakov O."/>
            <person name="Marletaz F."/>
            <person name="Cho S.J."/>
            <person name="Edsinger-Gonzales E."/>
            <person name="Havlak P."/>
            <person name="Hellsten U."/>
            <person name="Kuo D.H."/>
            <person name="Larsson T."/>
            <person name="Lv J."/>
            <person name="Arendt D."/>
            <person name="Savage R."/>
            <person name="Osoegawa K."/>
            <person name="de Jong P."/>
            <person name="Grimwood J."/>
            <person name="Chapman J.A."/>
            <person name="Shapiro H."/>
            <person name="Aerts A."/>
            <person name="Otillar R.P."/>
            <person name="Terry A.Y."/>
            <person name="Boore J.L."/>
            <person name="Grigoriev I.V."/>
            <person name="Lindberg D.R."/>
            <person name="Seaver E.C."/>
            <person name="Weisblat D.A."/>
            <person name="Putnam N.H."/>
            <person name="Rokhsar D.S."/>
        </authorList>
    </citation>
    <scope>NUCLEOTIDE SEQUENCE</scope>
    <source>
        <strain evidence="2 4">I ESC-2004</strain>
    </source>
</reference>
<dbReference type="EMBL" id="KB296993">
    <property type="protein sequence ID" value="ELU11082.1"/>
    <property type="molecule type" value="Genomic_DNA"/>
</dbReference>
<dbReference type="HOGENOM" id="CLU_006994_0_1_1"/>
<dbReference type="InterPro" id="IPR042755">
    <property type="entry name" value="COP1"/>
</dbReference>
<keyword evidence="1" id="KW-0853">WD repeat</keyword>
<dbReference type="GO" id="GO:0043161">
    <property type="term" value="P:proteasome-mediated ubiquitin-dependent protein catabolic process"/>
    <property type="evidence" value="ECO:0007669"/>
    <property type="project" value="TreeGrafter"/>
</dbReference>
<accession>R7UXS7</accession>
<feature type="non-terminal residue" evidence="2">
    <location>
        <position position="1"/>
    </location>
</feature>
<reference evidence="3" key="3">
    <citation type="submission" date="2015-06" db="UniProtKB">
        <authorList>
            <consortium name="EnsemblMetazoa"/>
        </authorList>
    </citation>
    <scope>IDENTIFICATION</scope>
</reference>
<dbReference type="OMA" id="DEYICCG"/>
<dbReference type="InterPro" id="IPR001680">
    <property type="entry name" value="WD40_rpt"/>
</dbReference>
<protein>
    <submittedName>
        <fullName evidence="2 3">Uncharacterized protein</fullName>
    </submittedName>
</protein>
<dbReference type="Proteomes" id="UP000014760">
    <property type="component" value="Unassembled WGS sequence"/>
</dbReference>
<dbReference type="InterPro" id="IPR036322">
    <property type="entry name" value="WD40_repeat_dom_sf"/>
</dbReference>
<feature type="repeat" description="WD" evidence="1">
    <location>
        <begin position="18"/>
        <end position="58"/>
    </location>
</feature>
<dbReference type="SUPFAM" id="SSF50978">
    <property type="entry name" value="WD40 repeat-like"/>
    <property type="match status" value="1"/>
</dbReference>
<evidence type="ECO:0000313" key="4">
    <source>
        <dbReference type="Proteomes" id="UP000014760"/>
    </source>
</evidence>
<dbReference type="PANTHER" id="PTHR44080:SF1">
    <property type="entry name" value="E3 UBIQUITIN-PROTEIN LIGASE COP1"/>
    <property type="match status" value="1"/>
</dbReference>
<proteinExistence type="predicted"/>
<evidence type="ECO:0000313" key="3">
    <source>
        <dbReference type="EnsemblMetazoa" id="CapteP134783"/>
    </source>
</evidence>
<gene>
    <name evidence="2" type="ORF">CAPTEDRAFT_134783</name>
</gene>
<dbReference type="EMBL" id="AMQN01020313">
    <property type="status" value="NOT_ANNOTATED_CDS"/>
    <property type="molecule type" value="Genomic_DNA"/>
</dbReference>
<dbReference type="PROSITE" id="PS50082">
    <property type="entry name" value="WD_REPEATS_2"/>
    <property type="match status" value="1"/>
</dbReference>
<evidence type="ECO:0000313" key="2">
    <source>
        <dbReference type="EMBL" id="ELU11082.1"/>
    </source>
</evidence>
<sequence length="160" mass="18189">HCVHYYDLRNTKESLAVFKGHRKAVSYTKFVNSSEIVSASTDSQLKLWSLDRPQSLRTFMGHTNEKNFVGLATDGDYVACGSENNSLYIYYKGLTKQILTYKFDTVKNVLEKERKDDDANEFVSAVCWRQGSNVVVAANSQGIIKVCGCFINSWRFNLFS</sequence>
<dbReference type="STRING" id="283909.R7UXS7"/>
<keyword evidence="4" id="KW-1185">Reference proteome</keyword>
<dbReference type="InterPro" id="IPR015943">
    <property type="entry name" value="WD40/YVTN_repeat-like_dom_sf"/>
</dbReference>
<dbReference type="OrthoDB" id="273771at2759"/>